<evidence type="ECO:0000313" key="2">
    <source>
        <dbReference type="EMBL" id="AEO62308.1"/>
    </source>
</evidence>
<dbReference type="PANTHER" id="PTHR34065">
    <property type="entry name" value="CELL DIVISION CONTROL PROTEIN 14"/>
    <property type="match status" value="1"/>
</dbReference>
<dbReference type="InterPro" id="IPR012535">
    <property type="entry name" value="Cell_div_Cdc14"/>
</dbReference>
<accession>G2QX87</accession>
<dbReference type="Pfam" id="PF08045">
    <property type="entry name" value="CDC14"/>
    <property type="match status" value="1"/>
</dbReference>
<reference evidence="2 3" key="1">
    <citation type="journal article" date="2011" name="Nat. Biotechnol.">
        <title>Comparative genomic analysis of the thermophilic biomass-degrading fungi Myceliophthora thermophila and Thielavia terrestris.</title>
        <authorList>
            <person name="Berka R.M."/>
            <person name="Grigoriev I.V."/>
            <person name="Otillar R."/>
            <person name="Salamov A."/>
            <person name="Grimwood J."/>
            <person name="Reid I."/>
            <person name="Ishmael N."/>
            <person name="John T."/>
            <person name="Darmond C."/>
            <person name="Moisan M.-C."/>
            <person name="Henrissat B."/>
            <person name="Coutinho P.M."/>
            <person name="Lombard V."/>
            <person name="Natvig D.O."/>
            <person name="Lindquist E."/>
            <person name="Schmutz J."/>
            <person name="Lucas S."/>
            <person name="Harris P."/>
            <person name="Powlowski J."/>
            <person name="Bellemare A."/>
            <person name="Taylor D."/>
            <person name="Butler G."/>
            <person name="de Vries R.P."/>
            <person name="Allijn I.E."/>
            <person name="van den Brink J."/>
            <person name="Ushinsky S."/>
            <person name="Storms R."/>
            <person name="Powell A.J."/>
            <person name="Paulsen I.T."/>
            <person name="Elbourne L.D.H."/>
            <person name="Baker S.E."/>
            <person name="Magnuson J."/>
            <person name="LaBoissiere S."/>
            <person name="Clutterbuck A.J."/>
            <person name="Martinez D."/>
            <person name="Wogulis M."/>
            <person name="de Leon A.L."/>
            <person name="Rey M.W."/>
            <person name="Tsang A."/>
        </authorList>
    </citation>
    <scope>NUCLEOTIDE SEQUENCE [LARGE SCALE GENOMIC DNA]</scope>
    <source>
        <strain evidence="3">ATCC 38088 / NRRL 8126</strain>
    </source>
</reference>
<keyword evidence="3" id="KW-1185">Reference proteome</keyword>
<evidence type="ECO:0008006" key="4">
    <source>
        <dbReference type="Google" id="ProtNLM"/>
    </source>
</evidence>
<dbReference type="eggNOG" id="ENOG502S6JC">
    <property type="taxonomic scope" value="Eukaryota"/>
</dbReference>
<dbReference type="PANTHER" id="PTHR34065:SF1">
    <property type="entry name" value="CELL DIVISION CONTROL PROTEIN 14"/>
    <property type="match status" value="1"/>
</dbReference>
<dbReference type="KEGG" id="ttt:THITE_2106348"/>
<organism evidence="2 3">
    <name type="scientific">Thermothielavioides terrestris (strain ATCC 38088 / NRRL 8126)</name>
    <name type="common">Thielavia terrestris</name>
    <dbReference type="NCBI Taxonomy" id="578455"/>
    <lineage>
        <taxon>Eukaryota</taxon>
        <taxon>Fungi</taxon>
        <taxon>Dikarya</taxon>
        <taxon>Ascomycota</taxon>
        <taxon>Pezizomycotina</taxon>
        <taxon>Sordariomycetes</taxon>
        <taxon>Sordariomycetidae</taxon>
        <taxon>Sordariales</taxon>
        <taxon>Chaetomiaceae</taxon>
        <taxon>Thermothielavioides</taxon>
        <taxon>Thermothielavioides terrestris</taxon>
    </lineage>
</organism>
<dbReference type="GeneID" id="11521457"/>
<protein>
    <recommendedName>
        <fullName evidence="4">Cell division control protein 14</fullName>
    </recommendedName>
</protein>
<dbReference type="AlphaFoldDB" id="G2QX87"/>
<dbReference type="EMBL" id="CP003009">
    <property type="protein sequence ID" value="AEO62308.1"/>
    <property type="molecule type" value="Genomic_DNA"/>
</dbReference>
<gene>
    <name evidence="2" type="ORF">THITE_2106348</name>
</gene>
<evidence type="ECO:0000313" key="3">
    <source>
        <dbReference type="Proteomes" id="UP000008181"/>
    </source>
</evidence>
<name>G2QX87_THETT</name>
<dbReference type="STRING" id="578455.G2QX87"/>
<dbReference type="RefSeq" id="XP_003648644.1">
    <property type="nucleotide sequence ID" value="XM_003648596.1"/>
</dbReference>
<dbReference type="OrthoDB" id="5357220at2759"/>
<feature type="region of interest" description="Disordered" evidence="1">
    <location>
        <begin position="254"/>
        <end position="273"/>
    </location>
</feature>
<dbReference type="HOGENOM" id="CLU_052857_0_0_1"/>
<dbReference type="Proteomes" id="UP000008181">
    <property type="component" value="Chromosome 1"/>
</dbReference>
<proteinExistence type="predicted"/>
<evidence type="ECO:0000256" key="1">
    <source>
        <dbReference type="SAM" id="MobiDB-lite"/>
    </source>
</evidence>
<sequence>MESLLSLAFDNLASFDGGKIKKGLKQVEGLLAQICLSGPSSPRKQERERGREQAPRKVLADLSADPAFREFFKLQEGFEWNIAQRLLTTLDWLVVRGGDGQYDLLIVNALDLIQGALLLHPPSKALFSRSVHMNLLLDLLEPVNCPAIQSAAVATLVVALVDMPQNTRVFEQLDGLLTVTSLFKSRETGRDVKFRLTEFLYFYLTPETPSIPRAESRVNPAAPGLLQRSPSKLAKVFGGGVGGGGAAAARSSAAGANNASKGHERPGSSENGATLSVEAKKLLVDRYLPGVVDELLKDLDTYKPFGGVLS</sequence>